<dbReference type="KEGG" id="fad:CDH04_06685"/>
<feature type="compositionally biased region" description="Acidic residues" evidence="1">
    <location>
        <begin position="67"/>
        <end position="76"/>
    </location>
</feature>
<dbReference type="EMBL" id="CP043424">
    <property type="protein sequence ID" value="QIW12354.1"/>
    <property type="molecule type" value="Genomic_DNA"/>
</dbReference>
<feature type="compositionally biased region" description="Low complexity" evidence="1">
    <location>
        <begin position="57"/>
        <end position="66"/>
    </location>
</feature>
<proteinExistence type="predicted"/>
<dbReference type="EMBL" id="CP021781">
    <property type="protein sequence ID" value="AXA34112.1"/>
    <property type="molecule type" value="Genomic_DNA"/>
</dbReference>
<reference evidence="3 5" key="1">
    <citation type="submission" date="2017-06" db="EMBL/GenBank/DDBJ databases">
        <title>Complete genome of Francisella adeliensis.</title>
        <authorList>
            <person name="Vallesi A."/>
            <person name="Sjodin A."/>
        </authorList>
    </citation>
    <scope>NUCLEOTIDE SEQUENCE [LARGE SCALE GENOMIC DNA]</scope>
    <source>
        <strain evidence="3 5">FDC440</strain>
    </source>
</reference>
<protein>
    <submittedName>
        <fullName evidence="4">PilZ domain-containing protein</fullName>
    </submittedName>
</protein>
<dbReference type="AlphaFoldDB" id="A0A2Z4Y040"/>
<name>A0A2Z4Y040_9GAMM</name>
<evidence type="ECO:0000313" key="3">
    <source>
        <dbReference type="EMBL" id="AXA34112.1"/>
    </source>
</evidence>
<dbReference type="Proteomes" id="UP000681131">
    <property type="component" value="Chromosome"/>
</dbReference>
<feature type="domain" description="PilZ" evidence="2">
    <location>
        <begin position="146"/>
        <end position="245"/>
    </location>
</feature>
<dbReference type="InterPro" id="IPR009875">
    <property type="entry name" value="PilZ_domain"/>
</dbReference>
<gene>
    <name evidence="3" type="ORF">CDH04_06685</name>
    <name evidence="4" type="ORF">FZC43_06685</name>
</gene>
<evidence type="ECO:0000313" key="6">
    <source>
        <dbReference type="Proteomes" id="UP000681131"/>
    </source>
</evidence>
<organism evidence="3 5">
    <name type="scientific">Francisella adeliensis</name>
    <dbReference type="NCBI Taxonomy" id="2007306"/>
    <lineage>
        <taxon>Bacteria</taxon>
        <taxon>Pseudomonadati</taxon>
        <taxon>Pseudomonadota</taxon>
        <taxon>Gammaproteobacteria</taxon>
        <taxon>Thiotrichales</taxon>
        <taxon>Francisellaceae</taxon>
        <taxon>Francisella</taxon>
    </lineage>
</organism>
<keyword evidence="6" id="KW-1185">Reference proteome</keyword>
<feature type="compositionally biased region" description="Acidic residues" evidence="1">
    <location>
        <begin position="101"/>
        <end position="128"/>
    </location>
</feature>
<feature type="compositionally biased region" description="Acidic residues" evidence="1">
    <location>
        <begin position="43"/>
        <end position="56"/>
    </location>
</feature>
<dbReference type="OrthoDB" id="5604385at2"/>
<dbReference type="Pfam" id="PF07238">
    <property type="entry name" value="PilZ"/>
    <property type="match status" value="1"/>
</dbReference>
<evidence type="ECO:0000313" key="4">
    <source>
        <dbReference type="EMBL" id="QIW12354.1"/>
    </source>
</evidence>
<feature type="region of interest" description="Disordered" evidence="1">
    <location>
        <begin position="1"/>
        <end position="76"/>
    </location>
</feature>
<reference evidence="4 6" key="2">
    <citation type="submission" date="2019-08" db="EMBL/GenBank/DDBJ databases">
        <title>Complete genome sequences of Francisella adeliensis (FSC1325 and FSC1326).</title>
        <authorList>
            <person name="Ohrman C."/>
            <person name="Uneklint I."/>
            <person name="Vallesi A."/>
            <person name="Karlsson L."/>
            <person name="Sjodin A."/>
        </authorList>
    </citation>
    <scope>NUCLEOTIDE SEQUENCE [LARGE SCALE GENOMIC DNA]</scope>
    <source>
        <strain evidence="4 6">FSC1325</strain>
    </source>
</reference>
<dbReference type="Gene3D" id="2.40.10.220">
    <property type="entry name" value="predicted glycosyltransferase like domains"/>
    <property type="match status" value="1"/>
</dbReference>
<dbReference type="RefSeq" id="WP_112870289.1">
    <property type="nucleotide sequence ID" value="NZ_CP021781.1"/>
</dbReference>
<feature type="compositionally biased region" description="Polar residues" evidence="1">
    <location>
        <begin position="10"/>
        <end position="21"/>
    </location>
</feature>
<dbReference type="GO" id="GO:0035438">
    <property type="term" value="F:cyclic-di-GMP binding"/>
    <property type="evidence" value="ECO:0007669"/>
    <property type="project" value="InterPro"/>
</dbReference>
<evidence type="ECO:0000259" key="2">
    <source>
        <dbReference type="Pfam" id="PF07238"/>
    </source>
</evidence>
<evidence type="ECO:0000313" key="5">
    <source>
        <dbReference type="Proteomes" id="UP000251120"/>
    </source>
</evidence>
<feature type="region of interest" description="Disordered" evidence="1">
    <location>
        <begin position="100"/>
        <end position="129"/>
    </location>
</feature>
<dbReference type="Proteomes" id="UP000251120">
    <property type="component" value="Chromosome"/>
</dbReference>
<sequence length="251" mass="28257">MSRLDLLKKSTGSKTNTPTKKPSSRGGLLGGETKHHNKRKDELDDEDLNLNDDDFQNELNDSTSPDFDIDDNDDESNEDVNIIELDIDLDNNEGLNIESDLLSDDEDDETSEGSSEELEQTDNDIESDISERVEGKVFVDYSEDDIKVEVEYNFEHREEAYDKHVKVIQDGGLEISVAKVLNLGDITRVSITLSELKEQVGCEGRVVSVFPRNIRASGDKNQYKYIVQFIGPNASETERVLSKYLLGFKGK</sequence>
<accession>A0A2Z4Y040</accession>
<evidence type="ECO:0000256" key="1">
    <source>
        <dbReference type="SAM" id="MobiDB-lite"/>
    </source>
</evidence>